<evidence type="ECO:0000313" key="4">
    <source>
        <dbReference type="Proteomes" id="UP000272781"/>
    </source>
</evidence>
<gene>
    <name evidence="2" type="ORF">C6V80_01130</name>
    <name evidence="3" type="ORF">EDC58_1197</name>
</gene>
<dbReference type="AlphaFoldDB" id="A0AAJ4RD78"/>
<keyword evidence="5" id="KW-1185">Reference proteome</keyword>
<organism evidence="3 4">
    <name type="scientific">Caminibacter pacificus</name>
    <dbReference type="NCBI Taxonomy" id="1424653"/>
    <lineage>
        <taxon>Bacteria</taxon>
        <taxon>Pseudomonadati</taxon>
        <taxon>Campylobacterota</taxon>
        <taxon>Epsilonproteobacteria</taxon>
        <taxon>Nautiliales</taxon>
        <taxon>Nautiliaceae</taxon>
        <taxon>Caminibacter</taxon>
    </lineage>
</organism>
<evidence type="ECO:0000313" key="3">
    <source>
        <dbReference type="EMBL" id="ROR40209.1"/>
    </source>
</evidence>
<dbReference type="EMBL" id="RJVK01000002">
    <property type="protein sequence ID" value="ROR40209.1"/>
    <property type="molecule type" value="Genomic_DNA"/>
</dbReference>
<protein>
    <submittedName>
        <fullName evidence="3">Uncharacterized protein</fullName>
    </submittedName>
</protein>
<name>A0AAJ4RD78_9BACT</name>
<sequence length="62" mass="7291">MDYRKIKQLINRLEKLQKEEALLESKIKKIKEQINITQSELNKLLSLPNNNIQQPQTSSTIN</sequence>
<reference evidence="3 4" key="2">
    <citation type="submission" date="2018-11" db="EMBL/GenBank/DDBJ databases">
        <title>Genomic Encyclopedia of Type Strains, Phase IV (KMG-IV): sequencing the most valuable type-strain genomes for metagenomic binning, comparative biology and taxonomic classification.</title>
        <authorList>
            <person name="Goeker M."/>
        </authorList>
    </citation>
    <scope>NUCLEOTIDE SEQUENCE [LARGE SCALE GENOMIC DNA]</scope>
    <source>
        <strain evidence="3 4">DSM 27783</strain>
    </source>
</reference>
<evidence type="ECO:0000256" key="1">
    <source>
        <dbReference type="SAM" id="Coils"/>
    </source>
</evidence>
<evidence type="ECO:0000313" key="2">
    <source>
        <dbReference type="EMBL" id="QCI27612.1"/>
    </source>
</evidence>
<feature type="coiled-coil region" evidence="1">
    <location>
        <begin position="6"/>
        <end position="47"/>
    </location>
</feature>
<evidence type="ECO:0000313" key="5">
    <source>
        <dbReference type="Proteomes" id="UP000298805"/>
    </source>
</evidence>
<accession>A0AAJ4RD78</accession>
<keyword evidence="1" id="KW-0175">Coiled coil</keyword>
<reference evidence="2" key="3">
    <citation type="submission" date="2019-06" db="EMBL/GenBank/DDBJ databases">
        <title>A comparative analysis of the Nautiliaceae.</title>
        <authorList>
            <person name="Grosche A."/>
            <person name="Smedile F."/>
            <person name="Vetriani C."/>
        </authorList>
    </citation>
    <scope>NUCLEOTIDE SEQUENCE</scope>
    <source>
        <strain evidence="2">TB6</strain>
    </source>
</reference>
<reference evidence="5" key="1">
    <citation type="submission" date="2018-03" db="EMBL/GenBank/DDBJ databases">
        <title>A comparative analysis of the Nautiliaceae.</title>
        <authorList>
            <person name="Grosche A."/>
            <person name="Smedile F."/>
            <person name="Vetriani C."/>
        </authorList>
    </citation>
    <scope>NUCLEOTIDE SEQUENCE [LARGE SCALE GENOMIC DNA]</scope>
    <source>
        <strain evidence="5">TB6</strain>
    </source>
</reference>
<dbReference type="RefSeq" id="WP_123352591.1">
    <property type="nucleotide sequence ID" value="NZ_CP027432.2"/>
</dbReference>
<dbReference type="Proteomes" id="UP000272781">
    <property type="component" value="Unassembled WGS sequence"/>
</dbReference>
<dbReference type="Proteomes" id="UP000298805">
    <property type="component" value="Chromosome"/>
</dbReference>
<proteinExistence type="predicted"/>
<dbReference type="EMBL" id="CP027432">
    <property type="protein sequence ID" value="QCI27612.1"/>
    <property type="molecule type" value="Genomic_DNA"/>
</dbReference>